<comment type="caution">
    <text evidence="2">The sequence shown here is derived from an EMBL/GenBank/DDBJ whole genome shotgun (WGS) entry which is preliminary data.</text>
</comment>
<dbReference type="Proteomes" id="UP000216311">
    <property type="component" value="Unassembled WGS sequence"/>
</dbReference>
<evidence type="ECO:0000313" key="3">
    <source>
        <dbReference type="Proteomes" id="UP000216311"/>
    </source>
</evidence>
<dbReference type="InterPro" id="IPR029068">
    <property type="entry name" value="Glyas_Bleomycin-R_OHBP_Dase"/>
</dbReference>
<proteinExistence type="predicted"/>
<dbReference type="CDD" id="cd06588">
    <property type="entry name" value="PhnB_like"/>
    <property type="match status" value="1"/>
</dbReference>
<dbReference type="EMBL" id="NMVQ01000012">
    <property type="protein sequence ID" value="OYO22009.1"/>
    <property type="molecule type" value="Genomic_DNA"/>
</dbReference>
<keyword evidence="3" id="KW-1185">Reference proteome</keyword>
<name>A0A255H332_9ACTN</name>
<sequence length="211" mass="23208">MTVLNAFDPKSHRHQEMTVRRGLRAGAAAVVLTATGYPAAVPGTGDTAARLEKSVSPVVVSVVLITESESRKEPIMQTYLAPYVHFPTNCAAEAFAAYGKVFGVEPVILRTKDMPGDDNAEGMPEDMVMHAQLKTDHFTIYGSDDCMNTRTPIQGFELCIFADDSEQVRDWFDQLSAEGATVHVPLDKQPWGDTYGQFTDRFGLTWAFNLS</sequence>
<reference evidence="2 3" key="1">
    <citation type="submission" date="2017-07" db="EMBL/GenBank/DDBJ databases">
        <title>Draft whole genome sequences of clinical Proprionibacteriaceae strains.</title>
        <authorList>
            <person name="Bernier A.-M."/>
            <person name="Bernard K."/>
            <person name="Domingo M.-C."/>
        </authorList>
    </citation>
    <scope>NUCLEOTIDE SEQUENCE [LARGE SCALE GENOMIC DNA]</scope>
    <source>
        <strain evidence="2 3">NML 130396</strain>
    </source>
</reference>
<feature type="domain" description="Glyoxalase/fosfomycin resistance/dioxygenase" evidence="1">
    <location>
        <begin position="88"/>
        <end position="208"/>
    </location>
</feature>
<protein>
    <recommendedName>
        <fullName evidence="1">Glyoxalase/fosfomycin resistance/dioxygenase domain-containing protein</fullName>
    </recommendedName>
</protein>
<dbReference type="SUPFAM" id="SSF54593">
    <property type="entry name" value="Glyoxalase/Bleomycin resistance protein/Dihydroxybiphenyl dioxygenase"/>
    <property type="match status" value="1"/>
</dbReference>
<gene>
    <name evidence="2" type="ORF">CGZ93_08785</name>
</gene>
<dbReference type="Gene3D" id="3.10.180.10">
    <property type="entry name" value="2,3-Dihydroxybiphenyl 1,2-Dioxygenase, domain 1"/>
    <property type="match status" value="1"/>
</dbReference>
<dbReference type="InterPro" id="IPR004360">
    <property type="entry name" value="Glyas_Fos-R_dOase_dom"/>
</dbReference>
<accession>A0A255H332</accession>
<dbReference type="PANTHER" id="PTHR33990:SF1">
    <property type="entry name" value="PROTEIN YJDN"/>
    <property type="match status" value="1"/>
</dbReference>
<dbReference type="OrthoDB" id="9795306at2"/>
<evidence type="ECO:0000313" key="2">
    <source>
        <dbReference type="EMBL" id="OYO22009.1"/>
    </source>
</evidence>
<organism evidence="2 3">
    <name type="scientific">Enemella dayhoffiae</name>
    <dbReference type="NCBI Taxonomy" id="2016507"/>
    <lineage>
        <taxon>Bacteria</taxon>
        <taxon>Bacillati</taxon>
        <taxon>Actinomycetota</taxon>
        <taxon>Actinomycetes</taxon>
        <taxon>Propionibacteriales</taxon>
        <taxon>Propionibacteriaceae</taxon>
        <taxon>Enemella</taxon>
    </lineage>
</organism>
<evidence type="ECO:0000259" key="1">
    <source>
        <dbReference type="Pfam" id="PF00903"/>
    </source>
</evidence>
<dbReference type="PANTHER" id="PTHR33990">
    <property type="entry name" value="PROTEIN YJDN-RELATED"/>
    <property type="match status" value="1"/>
</dbReference>
<dbReference type="AlphaFoldDB" id="A0A255H332"/>
<dbReference type="Pfam" id="PF00903">
    <property type="entry name" value="Glyoxalase"/>
    <property type="match status" value="1"/>
</dbReference>
<dbReference type="InterPro" id="IPR028973">
    <property type="entry name" value="PhnB-like"/>
</dbReference>